<organism evidence="3 4">
    <name type="scientific">Roseibium album</name>
    <dbReference type="NCBI Taxonomy" id="311410"/>
    <lineage>
        <taxon>Bacteria</taxon>
        <taxon>Pseudomonadati</taxon>
        <taxon>Pseudomonadota</taxon>
        <taxon>Alphaproteobacteria</taxon>
        <taxon>Hyphomicrobiales</taxon>
        <taxon>Stappiaceae</taxon>
        <taxon>Roseibium</taxon>
    </lineage>
</organism>
<dbReference type="Pfam" id="PF13411">
    <property type="entry name" value="MerR_1"/>
    <property type="match status" value="1"/>
</dbReference>
<gene>
    <name evidence="3" type="primary">adhR</name>
    <name evidence="3" type="ORF">LA5096_05670</name>
</gene>
<keyword evidence="4" id="KW-1185">Reference proteome</keyword>
<dbReference type="EMBL" id="CXWC01000015">
    <property type="protein sequence ID" value="CTQ78505.1"/>
    <property type="molecule type" value="Genomic_DNA"/>
</dbReference>
<dbReference type="PANTHER" id="PTHR30204">
    <property type="entry name" value="REDOX-CYCLING DRUG-SENSING TRANSCRIPTIONAL ACTIVATOR SOXR"/>
    <property type="match status" value="1"/>
</dbReference>
<dbReference type="RefSeq" id="WP_055120132.1">
    <property type="nucleotide sequence ID" value="NZ_CXWA01000009.1"/>
</dbReference>
<dbReference type="SUPFAM" id="SSF46955">
    <property type="entry name" value="Putative DNA-binding domain"/>
    <property type="match status" value="1"/>
</dbReference>
<dbReference type="CDD" id="cd01109">
    <property type="entry name" value="HTH_YyaN"/>
    <property type="match status" value="1"/>
</dbReference>
<dbReference type="PROSITE" id="PS00552">
    <property type="entry name" value="HTH_MERR_1"/>
    <property type="match status" value="1"/>
</dbReference>
<dbReference type="GeneID" id="97672914"/>
<proteinExistence type="predicted"/>
<dbReference type="GO" id="GO:0003700">
    <property type="term" value="F:DNA-binding transcription factor activity"/>
    <property type="evidence" value="ECO:0007669"/>
    <property type="project" value="InterPro"/>
</dbReference>
<dbReference type="OrthoDB" id="9802944at2"/>
<dbReference type="SMART" id="SM00422">
    <property type="entry name" value="HTH_MERR"/>
    <property type="match status" value="1"/>
</dbReference>
<reference evidence="4" key="1">
    <citation type="submission" date="2015-07" db="EMBL/GenBank/DDBJ databases">
        <authorList>
            <person name="Rodrigo-Torres Lidia"/>
            <person name="Arahal R.David."/>
        </authorList>
    </citation>
    <scope>NUCLEOTIDE SEQUENCE [LARGE SCALE GENOMIC DNA]</scope>
    <source>
        <strain evidence="4">CECT 5096</strain>
    </source>
</reference>
<sequence length="120" mass="14090">MRISEAATISGLSADTIRYYEKSGLVPAIKRGPDRLRRFSPENIEWLTLLYWLRKTGMPMKEMRRFAELYRQGASSIPERKAVLLRHEVRLRERRADLDQCSKVLAYKIETYKKIEGDLS</sequence>
<dbReference type="GO" id="GO:0003677">
    <property type="term" value="F:DNA binding"/>
    <property type="evidence" value="ECO:0007669"/>
    <property type="project" value="UniProtKB-KW"/>
</dbReference>
<dbReference type="PROSITE" id="PS50937">
    <property type="entry name" value="HTH_MERR_2"/>
    <property type="match status" value="1"/>
</dbReference>
<evidence type="ECO:0000256" key="1">
    <source>
        <dbReference type="ARBA" id="ARBA00023125"/>
    </source>
</evidence>
<dbReference type="Proteomes" id="UP000049983">
    <property type="component" value="Unassembled WGS sequence"/>
</dbReference>
<dbReference type="STRING" id="311410.LA5095_05095"/>
<dbReference type="InterPro" id="IPR009061">
    <property type="entry name" value="DNA-bd_dom_put_sf"/>
</dbReference>
<evidence type="ECO:0000313" key="4">
    <source>
        <dbReference type="Proteomes" id="UP000049983"/>
    </source>
</evidence>
<feature type="domain" description="HTH merR-type" evidence="2">
    <location>
        <begin position="1"/>
        <end position="69"/>
    </location>
</feature>
<dbReference type="AlphaFoldDB" id="A0A0M7ATN6"/>
<dbReference type="Gene3D" id="1.10.1660.10">
    <property type="match status" value="1"/>
</dbReference>
<dbReference type="InterPro" id="IPR000551">
    <property type="entry name" value="MerR-type_HTH_dom"/>
</dbReference>
<keyword evidence="1" id="KW-0238">DNA-binding</keyword>
<protein>
    <submittedName>
        <fullName evidence="3">HTH-type transcriptional regulator AdhR</fullName>
    </submittedName>
</protein>
<evidence type="ECO:0000313" key="3">
    <source>
        <dbReference type="EMBL" id="CTQ78505.1"/>
    </source>
</evidence>
<evidence type="ECO:0000259" key="2">
    <source>
        <dbReference type="PROSITE" id="PS50937"/>
    </source>
</evidence>
<dbReference type="InterPro" id="IPR047057">
    <property type="entry name" value="MerR_fam"/>
</dbReference>
<accession>A0A0M7ATN6</accession>
<name>A0A0M7ATN6_9HYPH</name>
<dbReference type="PANTHER" id="PTHR30204:SF98">
    <property type="entry name" value="HTH-TYPE TRANSCRIPTIONAL REGULATOR ADHR"/>
    <property type="match status" value="1"/>
</dbReference>